<dbReference type="RefSeq" id="WP_183314973.1">
    <property type="nucleotide sequence ID" value="NZ_JACHXQ010000011.1"/>
</dbReference>
<evidence type="ECO:0000256" key="1">
    <source>
        <dbReference type="SAM" id="Phobius"/>
    </source>
</evidence>
<proteinExistence type="predicted"/>
<accession>A0A7W5DM38</accession>
<organism evidence="2 3">
    <name type="scientific">Halomonas fontilapidosi</name>
    <dbReference type="NCBI Taxonomy" id="616675"/>
    <lineage>
        <taxon>Bacteria</taxon>
        <taxon>Pseudomonadati</taxon>
        <taxon>Pseudomonadota</taxon>
        <taxon>Gammaproteobacteria</taxon>
        <taxon>Oceanospirillales</taxon>
        <taxon>Halomonadaceae</taxon>
        <taxon>Halomonas</taxon>
    </lineage>
</organism>
<sequence length="47" mass="5302">MIGFDQPVIIAVTLPEFGMVMLYVVLPITALTLVLLTFRNLRAPRTR</sequence>
<dbReference type="AlphaFoldDB" id="A0A7W5DM38"/>
<protein>
    <submittedName>
        <fullName evidence="2">Uncharacterized protein</fullName>
    </submittedName>
</protein>
<feature type="transmembrane region" description="Helical" evidence="1">
    <location>
        <begin position="20"/>
        <end position="38"/>
    </location>
</feature>
<dbReference type="EMBL" id="JACHXQ010000011">
    <property type="protein sequence ID" value="MBB3185366.1"/>
    <property type="molecule type" value="Genomic_DNA"/>
</dbReference>
<evidence type="ECO:0000313" key="2">
    <source>
        <dbReference type="EMBL" id="MBB3185366.1"/>
    </source>
</evidence>
<keyword evidence="1" id="KW-1133">Transmembrane helix</keyword>
<dbReference type="Proteomes" id="UP000563050">
    <property type="component" value="Unassembled WGS sequence"/>
</dbReference>
<evidence type="ECO:0000313" key="3">
    <source>
        <dbReference type="Proteomes" id="UP000563050"/>
    </source>
</evidence>
<gene>
    <name evidence="2" type="ORF">FHR95_002947</name>
</gene>
<comment type="caution">
    <text evidence="2">The sequence shown here is derived from an EMBL/GenBank/DDBJ whole genome shotgun (WGS) entry which is preliminary data.</text>
</comment>
<reference evidence="2 3" key="1">
    <citation type="submission" date="2020-08" db="EMBL/GenBank/DDBJ databases">
        <title>Genomic Encyclopedia of Type Strains, Phase III (KMG-III): the genomes of soil and plant-associated and newly described type strains.</title>
        <authorList>
            <person name="Whitman W."/>
        </authorList>
    </citation>
    <scope>NUCLEOTIDE SEQUENCE [LARGE SCALE GENOMIC DNA]</scope>
    <source>
        <strain evidence="2 3">CECT 7341</strain>
    </source>
</reference>
<keyword evidence="3" id="KW-1185">Reference proteome</keyword>
<keyword evidence="1" id="KW-0472">Membrane</keyword>
<keyword evidence="1" id="KW-0812">Transmembrane</keyword>
<name>A0A7W5DM38_9GAMM</name>